<sequence length="134" mass="15086">MKQNAFLIILCLITSILSAQTLTSDGFIISISNIKSETGTTNMAGTTYNYNEYTGNYTIEKDGVLIAKQSFSSLQLNNGAVNVNIKNKAGYGNTVTYDYDSKRMEYRYEKYKIKKPKNTYDIILNAILIYAKTD</sequence>
<name>A0A8J2X8Z9_9FLAO</name>
<protein>
    <recommendedName>
        <fullName evidence="4">YD repeat-containing protein</fullName>
    </recommendedName>
</protein>
<feature type="chain" id="PRO_5035313003" description="YD repeat-containing protein" evidence="1">
    <location>
        <begin position="20"/>
        <end position="134"/>
    </location>
</feature>
<dbReference type="RefSeq" id="WP_283635676.1">
    <property type="nucleotide sequence ID" value="NZ_CATMLU010000001.1"/>
</dbReference>
<dbReference type="EMBL" id="BMIC01000001">
    <property type="protein sequence ID" value="GFZ77532.1"/>
    <property type="molecule type" value="Genomic_DNA"/>
</dbReference>
<keyword evidence="3" id="KW-1185">Reference proteome</keyword>
<evidence type="ECO:0000313" key="2">
    <source>
        <dbReference type="EMBL" id="GFZ77532.1"/>
    </source>
</evidence>
<evidence type="ECO:0000313" key="3">
    <source>
        <dbReference type="Proteomes" id="UP000598120"/>
    </source>
</evidence>
<comment type="caution">
    <text evidence="2">The sequence shown here is derived from an EMBL/GenBank/DDBJ whole genome shotgun (WGS) entry which is preliminary data.</text>
</comment>
<accession>A0A8J2X8Z9</accession>
<evidence type="ECO:0000256" key="1">
    <source>
        <dbReference type="SAM" id="SignalP"/>
    </source>
</evidence>
<dbReference type="Proteomes" id="UP000598120">
    <property type="component" value="Unassembled WGS sequence"/>
</dbReference>
<keyword evidence="1" id="KW-0732">Signal</keyword>
<evidence type="ECO:0008006" key="4">
    <source>
        <dbReference type="Google" id="ProtNLM"/>
    </source>
</evidence>
<dbReference type="AlphaFoldDB" id="A0A8J2X8Z9"/>
<gene>
    <name evidence="2" type="ORF">GCM10011531_03510</name>
</gene>
<reference evidence="2 3" key="1">
    <citation type="journal article" date="2014" name="Int. J. Syst. Evol. Microbiol.">
        <title>Complete genome sequence of Corynebacterium casei LMG S-19264T (=DSM 44701T), isolated from a smear-ripened cheese.</title>
        <authorList>
            <consortium name="US DOE Joint Genome Institute (JGI-PGF)"/>
            <person name="Walter F."/>
            <person name="Albersmeier A."/>
            <person name="Kalinowski J."/>
            <person name="Ruckert C."/>
        </authorList>
    </citation>
    <scope>NUCLEOTIDE SEQUENCE [LARGE SCALE GENOMIC DNA]</scope>
    <source>
        <strain evidence="2 3">CGMCC 1.15295</strain>
    </source>
</reference>
<organism evidence="2 3">
    <name type="scientific">Aquaticitalea lipolytica</name>
    <dbReference type="NCBI Taxonomy" id="1247562"/>
    <lineage>
        <taxon>Bacteria</taxon>
        <taxon>Pseudomonadati</taxon>
        <taxon>Bacteroidota</taxon>
        <taxon>Flavobacteriia</taxon>
        <taxon>Flavobacteriales</taxon>
        <taxon>Flavobacteriaceae</taxon>
        <taxon>Aquaticitalea</taxon>
    </lineage>
</organism>
<feature type="signal peptide" evidence="1">
    <location>
        <begin position="1"/>
        <end position="19"/>
    </location>
</feature>
<proteinExistence type="predicted"/>